<dbReference type="PANTHER" id="PTHR31623:SF122">
    <property type="entry name" value="HXXXD-TYPE ACYL-TRANSFERASE FAMILY PROTEIN"/>
    <property type="match status" value="1"/>
</dbReference>
<proteinExistence type="inferred from homology"/>
<gene>
    <name evidence="4" type="ORF">D8674_027375</name>
</gene>
<dbReference type="GO" id="GO:0016746">
    <property type="term" value="F:acyltransferase activity"/>
    <property type="evidence" value="ECO:0007669"/>
    <property type="project" value="UniProtKB-KW"/>
</dbReference>
<organism evidence="4 5">
    <name type="scientific">Pyrus ussuriensis x Pyrus communis</name>
    <dbReference type="NCBI Taxonomy" id="2448454"/>
    <lineage>
        <taxon>Eukaryota</taxon>
        <taxon>Viridiplantae</taxon>
        <taxon>Streptophyta</taxon>
        <taxon>Embryophyta</taxon>
        <taxon>Tracheophyta</taxon>
        <taxon>Spermatophyta</taxon>
        <taxon>Magnoliopsida</taxon>
        <taxon>eudicotyledons</taxon>
        <taxon>Gunneridae</taxon>
        <taxon>Pentapetalae</taxon>
        <taxon>rosids</taxon>
        <taxon>fabids</taxon>
        <taxon>Rosales</taxon>
        <taxon>Rosaceae</taxon>
        <taxon>Amygdaloideae</taxon>
        <taxon>Maleae</taxon>
        <taxon>Pyrus</taxon>
    </lineage>
</organism>
<keyword evidence="2 4" id="KW-0808">Transferase</keyword>
<accession>A0A5N5IE36</accession>
<evidence type="ECO:0000256" key="3">
    <source>
        <dbReference type="ARBA" id="ARBA00023315"/>
    </source>
</evidence>
<dbReference type="Pfam" id="PF02458">
    <property type="entry name" value="Transferase"/>
    <property type="match status" value="1"/>
</dbReference>
<dbReference type="InterPro" id="IPR023213">
    <property type="entry name" value="CAT-like_dom_sf"/>
</dbReference>
<evidence type="ECO:0000256" key="1">
    <source>
        <dbReference type="ARBA" id="ARBA00009861"/>
    </source>
</evidence>
<reference evidence="5" key="2">
    <citation type="submission" date="2019-10" db="EMBL/GenBank/DDBJ databases">
        <title>A de novo genome assembly of a pear dwarfing rootstock.</title>
        <authorList>
            <person name="Wang F."/>
            <person name="Wang J."/>
            <person name="Li S."/>
            <person name="Zhang Y."/>
            <person name="Fang M."/>
            <person name="Ma L."/>
            <person name="Zhao Y."/>
            <person name="Jiang S."/>
        </authorList>
    </citation>
    <scope>NUCLEOTIDE SEQUENCE [LARGE SCALE GENOMIC DNA]</scope>
</reference>
<evidence type="ECO:0000313" key="5">
    <source>
        <dbReference type="Proteomes" id="UP000327157"/>
    </source>
</evidence>
<dbReference type="OrthoDB" id="444127at2759"/>
<dbReference type="PANTHER" id="PTHR31623">
    <property type="entry name" value="F21J9.9"/>
    <property type="match status" value="1"/>
</dbReference>
<keyword evidence="5" id="KW-1185">Reference proteome</keyword>
<sequence length="420" mass="46533">MASEVKVELIHKETIKPSSPTPSHLKTTSLSVFDQLSTEIYPPVLLFYPPCSNSTSTTERSSILKTSLSKTLTHFYPFAGKFQYNDCILLNCPISKVLYKPDFGILCRLLPADITSAQAVTDHLLLVQANFFDCGGLAIGIYLSHKVADASTLSAFIKTWAAAALDLASTTSDHREVLSVEVGFAASLFPPLEFLNTPHRVMEYAIENCRTRSFVFHNSKIAALKSKAGSPAVPNPTRVEVVSALIWKCAMEASRSNLGFVRPSTWCQPVNLRKILGWASLEHSLGNLVGLSIAKTEESEVDDLQSLVAKLRKGTEEFKVKYGNGITGDDACEMFKELGNFIKRDDLDNYCGSSLCRFPFYDTNFGWGKPSWIFTARGEFKNLVLLMDTRDAEGIEAFLTFKEEDMAIIQKNEELLAYAS</sequence>
<reference evidence="4 5" key="1">
    <citation type="submission" date="2019-09" db="EMBL/GenBank/DDBJ databases">
        <authorList>
            <person name="Ou C."/>
        </authorList>
    </citation>
    <scope>NUCLEOTIDE SEQUENCE [LARGE SCALE GENOMIC DNA]</scope>
    <source>
        <strain evidence="4">S2</strain>
        <tissue evidence="4">Leaf</tissue>
    </source>
</reference>
<dbReference type="Gene3D" id="3.30.559.10">
    <property type="entry name" value="Chloramphenicol acetyltransferase-like domain"/>
    <property type="match status" value="2"/>
</dbReference>
<comment type="similarity">
    <text evidence="1">Belongs to the plant acyltransferase family.</text>
</comment>
<evidence type="ECO:0000313" key="4">
    <source>
        <dbReference type="EMBL" id="KAB2636841.1"/>
    </source>
</evidence>
<reference evidence="4 5" key="3">
    <citation type="submission" date="2019-11" db="EMBL/GenBank/DDBJ databases">
        <title>A de novo genome assembly of a pear dwarfing rootstock.</title>
        <authorList>
            <person name="Wang F."/>
            <person name="Wang J."/>
            <person name="Li S."/>
            <person name="Zhang Y."/>
            <person name="Fang M."/>
            <person name="Ma L."/>
            <person name="Zhao Y."/>
            <person name="Jiang S."/>
        </authorList>
    </citation>
    <scope>NUCLEOTIDE SEQUENCE [LARGE SCALE GENOMIC DNA]</scope>
    <source>
        <strain evidence="4">S2</strain>
        <tissue evidence="4">Leaf</tissue>
    </source>
</reference>
<name>A0A5N5IE36_9ROSA</name>
<protein>
    <submittedName>
        <fullName evidence="4">BAHD acyltransferase</fullName>
    </submittedName>
</protein>
<evidence type="ECO:0000256" key="2">
    <source>
        <dbReference type="ARBA" id="ARBA00022679"/>
    </source>
</evidence>
<dbReference type="EMBL" id="SMOL01000004">
    <property type="protein sequence ID" value="KAB2636841.1"/>
    <property type="molecule type" value="Genomic_DNA"/>
</dbReference>
<dbReference type="AlphaFoldDB" id="A0A5N5IE36"/>
<comment type="caution">
    <text evidence="4">The sequence shown here is derived from an EMBL/GenBank/DDBJ whole genome shotgun (WGS) entry which is preliminary data.</text>
</comment>
<dbReference type="Proteomes" id="UP000327157">
    <property type="component" value="Chromosome 5"/>
</dbReference>
<keyword evidence="3 4" id="KW-0012">Acyltransferase</keyword>